<accession>A0A5B0LIK0</accession>
<proteinExistence type="predicted"/>
<sequence>MNLPTSQSQLVTLKANLEGIEKAQGELFNLRSEFDTFGRELATQFNELPEQIRNQYTEHVTNSLLAFKTKLELKLNSNVQQAIHEAQDAFRLELDEAVAKKNYVTNGGLQHKINRLLQTSQARIAELTSMWETKCSKLQRNLDGLATETRDKIVNDLENAEKNFRDLESRASHLENHMKNSPQVNSTEETQMVLAEPIDHEQIMRANAQQIETDASTVKQLKANYEGQLNKWSFDANNDLRAFQMKIDLSDEAKTSKLQDIKDKFQDALRRISDLEKKAEVDESAQTRLQIQDANKIHKLSSLDPENIGKDLQLQQEELDGIKNVLDFFEKVEVLIHHLKSGVVRTPFGMDGSPARGK</sequence>
<dbReference type="Proteomes" id="UP000325313">
    <property type="component" value="Unassembled WGS sequence"/>
</dbReference>
<keyword evidence="1" id="KW-0175">Coiled coil</keyword>
<protein>
    <submittedName>
        <fullName evidence="2">Uncharacterized protein</fullName>
    </submittedName>
</protein>
<dbReference type="AlphaFoldDB" id="A0A5B0LIK0"/>
<evidence type="ECO:0000256" key="1">
    <source>
        <dbReference type="SAM" id="Coils"/>
    </source>
</evidence>
<reference evidence="2 3" key="1">
    <citation type="submission" date="2019-05" db="EMBL/GenBank/DDBJ databases">
        <title>Emergence of the Ug99 lineage of the wheat stem rust pathogen through somatic hybridization.</title>
        <authorList>
            <person name="Li F."/>
            <person name="Upadhyaya N.M."/>
            <person name="Sperschneider J."/>
            <person name="Matny O."/>
            <person name="Nguyen-Phuc H."/>
            <person name="Mago R."/>
            <person name="Raley C."/>
            <person name="Miller M.E."/>
            <person name="Silverstein K.A.T."/>
            <person name="Henningsen E."/>
            <person name="Hirsch C.D."/>
            <person name="Visser B."/>
            <person name="Pretorius Z.A."/>
            <person name="Steffenson B.J."/>
            <person name="Schwessinger B."/>
            <person name="Dodds P.N."/>
            <person name="Figueroa M."/>
        </authorList>
    </citation>
    <scope>NUCLEOTIDE SEQUENCE [LARGE SCALE GENOMIC DNA]</scope>
    <source>
        <strain evidence="2 3">Ug99</strain>
    </source>
</reference>
<name>A0A5B0LIK0_PUCGR</name>
<comment type="caution">
    <text evidence="2">The sequence shown here is derived from an EMBL/GenBank/DDBJ whole genome shotgun (WGS) entry which is preliminary data.</text>
</comment>
<evidence type="ECO:0000313" key="2">
    <source>
        <dbReference type="EMBL" id="KAA1063703.1"/>
    </source>
</evidence>
<dbReference type="EMBL" id="VDEP01000532">
    <property type="protein sequence ID" value="KAA1063703.1"/>
    <property type="molecule type" value="Genomic_DNA"/>
</dbReference>
<feature type="coiled-coil region" evidence="1">
    <location>
        <begin position="150"/>
        <end position="177"/>
    </location>
</feature>
<evidence type="ECO:0000313" key="3">
    <source>
        <dbReference type="Proteomes" id="UP000325313"/>
    </source>
</evidence>
<organism evidence="2 3">
    <name type="scientific">Puccinia graminis f. sp. tritici</name>
    <dbReference type="NCBI Taxonomy" id="56615"/>
    <lineage>
        <taxon>Eukaryota</taxon>
        <taxon>Fungi</taxon>
        <taxon>Dikarya</taxon>
        <taxon>Basidiomycota</taxon>
        <taxon>Pucciniomycotina</taxon>
        <taxon>Pucciniomycetes</taxon>
        <taxon>Pucciniales</taxon>
        <taxon>Pucciniaceae</taxon>
        <taxon>Puccinia</taxon>
    </lineage>
</organism>
<gene>
    <name evidence="2" type="ORF">PGTUg99_001297</name>
</gene>